<dbReference type="Pfam" id="PF14022">
    <property type="entry name" value="DUF4238"/>
    <property type="match status" value="1"/>
</dbReference>
<dbReference type="InterPro" id="IPR025332">
    <property type="entry name" value="DUF4238"/>
</dbReference>
<dbReference type="RefSeq" id="WP_248951181.1">
    <property type="nucleotide sequence ID" value="NZ_JAKILB010000011.1"/>
</dbReference>
<name>A0A9X1ZLK4_9GAMM</name>
<sequence length="335" mass="39064">MAEISKKSLEATKNNHYVWAYYMKRWSPDNKQVFYTSKKNKKTAFDSVKNVAVERDFYRVEYLTPTHIEAIKSFSKESPQELHKQHMFYLSDFLLMQNLEARYQQVNKKDDTTDKMLEAWRSNGIERLHSAHEKEVQIIITALAEHDLSVLNDNNNMCFFMQFLAQQITRTKTFKSKVLTSLSNNAATEKEKHLANAMKECWWFISYMFGMNIGSSIFLDRYNDNHCLLINNTEISFITSDQPVINVHLAVTDEIKPPKEHECDLYYPISPTVAYMVNKSNRFPRGKVQVSVDIVEEMNIKIAKQANVHIIGNSEESLKAYKKYVGINLEKVKNT</sequence>
<dbReference type="Proteomes" id="UP001139293">
    <property type="component" value="Unassembled WGS sequence"/>
</dbReference>
<protein>
    <submittedName>
        <fullName evidence="1">DUF4238 domain-containing protein</fullName>
    </submittedName>
</protein>
<gene>
    <name evidence="1" type="ORF">L2740_16395</name>
</gene>
<evidence type="ECO:0000313" key="2">
    <source>
        <dbReference type="Proteomes" id="UP001139293"/>
    </source>
</evidence>
<dbReference type="AlphaFoldDB" id="A0A9X1ZLK4"/>
<accession>A0A9X1ZLK4</accession>
<proteinExistence type="predicted"/>
<keyword evidence="2" id="KW-1185">Reference proteome</keyword>
<evidence type="ECO:0000313" key="1">
    <source>
        <dbReference type="EMBL" id="MCL1140128.1"/>
    </source>
</evidence>
<organism evidence="1 2">
    <name type="scientific">Shewanella pneumatophori</name>
    <dbReference type="NCBI Taxonomy" id="314092"/>
    <lineage>
        <taxon>Bacteria</taxon>
        <taxon>Pseudomonadati</taxon>
        <taxon>Pseudomonadota</taxon>
        <taxon>Gammaproteobacteria</taxon>
        <taxon>Alteromonadales</taxon>
        <taxon>Shewanellaceae</taxon>
        <taxon>Shewanella</taxon>
    </lineage>
</organism>
<comment type="caution">
    <text evidence="1">The sequence shown here is derived from an EMBL/GenBank/DDBJ whole genome shotgun (WGS) entry which is preliminary data.</text>
</comment>
<reference evidence="1" key="1">
    <citation type="submission" date="2022-01" db="EMBL/GenBank/DDBJ databases">
        <title>Whole genome-based taxonomy of the Shewanellaceae.</title>
        <authorList>
            <person name="Martin-Rodriguez A.J."/>
        </authorList>
    </citation>
    <scope>NUCLEOTIDE SEQUENCE</scope>
    <source>
        <strain evidence="1">KCTC 23973</strain>
    </source>
</reference>
<dbReference type="EMBL" id="JAKILB010000011">
    <property type="protein sequence ID" value="MCL1140128.1"/>
    <property type="molecule type" value="Genomic_DNA"/>
</dbReference>